<evidence type="ECO:0000256" key="1">
    <source>
        <dbReference type="SAM" id="Phobius"/>
    </source>
</evidence>
<dbReference type="EMBL" id="JBHLTL010000004">
    <property type="protein sequence ID" value="MFC0589200.1"/>
    <property type="molecule type" value="Genomic_DNA"/>
</dbReference>
<sequence length="142" mass="15523">MIKSLCRRNEGAAAVEFALVAPLLITMVLGVVQAGMWMGTYNSMRSIANETGRWTTVEYQKGIRRANIDIAVEARRRATTAPYSLDGSGVVAYVSDASTQSISGVTEKTLKIVYDMPNIMQFAGMGDFRISYSRPIFVKSGV</sequence>
<name>A0ABV6PH85_9SPHN</name>
<keyword evidence="4" id="KW-1185">Reference proteome</keyword>
<reference evidence="3 4" key="1">
    <citation type="submission" date="2024-09" db="EMBL/GenBank/DDBJ databases">
        <authorList>
            <person name="Sun Q."/>
            <person name="Mori K."/>
        </authorList>
    </citation>
    <scope>NUCLEOTIDE SEQUENCE [LARGE SCALE GENOMIC DNA]</scope>
    <source>
        <strain evidence="3 4">NCAIM B.02537</strain>
    </source>
</reference>
<dbReference type="Pfam" id="PF07811">
    <property type="entry name" value="TadE"/>
    <property type="match status" value="1"/>
</dbReference>
<dbReference type="RefSeq" id="WP_379480696.1">
    <property type="nucleotide sequence ID" value="NZ_JBHLTL010000004.1"/>
</dbReference>
<comment type="caution">
    <text evidence="3">The sequence shown here is derived from an EMBL/GenBank/DDBJ whole genome shotgun (WGS) entry which is preliminary data.</text>
</comment>
<feature type="transmembrane region" description="Helical" evidence="1">
    <location>
        <begin position="12"/>
        <end position="38"/>
    </location>
</feature>
<evidence type="ECO:0000313" key="4">
    <source>
        <dbReference type="Proteomes" id="UP001589943"/>
    </source>
</evidence>
<evidence type="ECO:0000259" key="2">
    <source>
        <dbReference type="Pfam" id="PF07811"/>
    </source>
</evidence>
<keyword evidence="1" id="KW-0472">Membrane</keyword>
<keyword evidence="1" id="KW-0812">Transmembrane</keyword>
<proteinExistence type="predicted"/>
<organism evidence="3 4">
    <name type="scientific">Novosphingobium aquiterrae</name>
    <dbReference type="NCBI Taxonomy" id="624388"/>
    <lineage>
        <taxon>Bacteria</taxon>
        <taxon>Pseudomonadati</taxon>
        <taxon>Pseudomonadota</taxon>
        <taxon>Alphaproteobacteria</taxon>
        <taxon>Sphingomonadales</taxon>
        <taxon>Sphingomonadaceae</taxon>
        <taxon>Novosphingobium</taxon>
    </lineage>
</organism>
<keyword evidence="1" id="KW-1133">Transmembrane helix</keyword>
<feature type="domain" description="TadE-like" evidence="2">
    <location>
        <begin position="11"/>
        <end position="53"/>
    </location>
</feature>
<accession>A0ABV6PH85</accession>
<dbReference type="Proteomes" id="UP001589943">
    <property type="component" value="Unassembled WGS sequence"/>
</dbReference>
<protein>
    <submittedName>
        <fullName evidence="3">TadE/TadG family type IV pilus assembly protein</fullName>
    </submittedName>
</protein>
<dbReference type="InterPro" id="IPR012495">
    <property type="entry name" value="TadE-like_dom"/>
</dbReference>
<evidence type="ECO:0000313" key="3">
    <source>
        <dbReference type="EMBL" id="MFC0589200.1"/>
    </source>
</evidence>
<gene>
    <name evidence="3" type="ORF">ACFFF7_07225</name>
</gene>